<dbReference type="Proteomes" id="UP001054252">
    <property type="component" value="Unassembled WGS sequence"/>
</dbReference>
<feature type="chain" id="PRO_5043730603" evidence="1">
    <location>
        <begin position="25"/>
        <end position="107"/>
    </location>
</feature>
<evidence type="ECO:0000256" key="1">
    <source>
        <dbReference type="SAM" id="SignalP"/>
    </source>
</evidence>
<keyword evidence="1" id="KW-0732">Signal</keyword>
<organism evidence="2 3">
    <name type="scientific">Rubroshorea leprosula</name>
    <dbReference type="NCBI Taxonomy" id="152421"/>
    <lineage>
        <taxon>Eukaryota</taxon>
        <taxon>Viridiplantae</taxon>
        <taxon>Streptophyta</taxon>
        <taxon>Embryophyta</taxon>
        <taxon>Tracheophyta</taxon>
        <taxon>Spermatophyta</taxon>
        <taxon>Magnoliopsida</taxon>
        <taxon>eudicotyledons</taxon>
        <taxon>Gunneridae</taxon>
        <taxon>Pentapetalae</taxon>
        <taxon>rosids</taxon>
        <taxon>malvids</taxon>
        <taxon>Malvales</taxon>
        <taxon>Dipterocarpaceae</taxon>
        <taxon>Rubroshorea</taxon>
    </lineage>
</organism>
<gene>
    <name evidence="2" type="ORF">SLEP1_g6801</name>
</gene>
<keyword evidence="3" id="KW-1185">Reference proteome</keyword>
<evidence type="ECO:0000313" key="2">
    <source>
        <dbReference type="EMBL" id="GKU93187.1"/>
    </source>
</evidence>
<name>A0AAV5HWD9_9ROSI</name>
<reference evidence="2 3" key="1">
    <citation type="journal article" date="2021" name="Commun. Biol.">
        <title>The genome of Shorea leprosula (Dipterocarpaceae) highlights the ecological relevance of drought in aseasonal tropical rainforests.</title>
        <authorList>
            <person name="Ng K.K.S."/>
            <person name="Kobayashi M.J."/>
            <person name="Fawcett J.A."/>
            <person name="Hatakeyama M."/>
            <person name="Paape T."/>
            <person name="Ng C.H."/>
            <person name="Ang C.C."/>
            <person name="Tnah L.H."/>
            <person name="Lee C.T."/>
            <person name="Nishiyama T."/>
            <person name="Sese J."/>
            <person name="O'Brien M.J."/>
            <person name="Copetti D."/>
            <person name="Mohd Noor M.I."/>
            <person name="Ong R.C."/>
            <person name="Putra M."/>
            <person name="Sireger I.Z."/>
            <person name="Indrioko S."/>
            <person name="Kosugi Y."/>
            <person name="Izuno A."/>
            <person name="Isagi Y."/>
            <person name="Lee S.L."/>
            <person name="Shimizu K.K."/>
        </authorList>
    </citation>
    <scope>NUCLEOTIDE SEQUENCE [LARGE SCALE GENOMIC DNA]</scope>
    <source>
        <strain evidence="2">214</strain>
    </source>
</reference>
<feature type="signal peptide" evidence="1">
    <location>
        <begin position="1"/>
        <end position="24"/>
    </location>
</feature>
<accession>A0AAV5HWD9</accession>
<evidence type="ECO:0000313" key="3">
    <source>
        <dbReference type="Proteomes" id="UP001054252"/>
    </source>
</evidence>
<dbReference type="AlphaFoldDB" id="A0AAV5HWD9"/>
<dbReference type="EMBL" id="BPVZ01000006">
    <property type="protein sequence ID" value="GKU93187.1"/>
    <property type="molecule type" value="Genomic_DNA"/>
</dbReference>
<comment type="caution">
    <text evidence="2">The sequence shown here is derived from an EMBL/GenBank/DDBJ whole genome shotgun (WGS) entry which is preliminary data.</text>
</comment>
<protein>
    <submittedName>
        <fullName evidence="2">Uncharacterized protein</fullName>
    </submittedName>
</protein>
<proteinExistence type="predicted"/>
<sequence length="107" mass="11977">MSGPSHSTTISVLSLTWAIEMAMTEWEPYYFRARKNKGNLRELCIYISGTKGRAERSRPKSVRGRAQLLFSLFPPVLLLKNSVEEDDPNPDADAVASVSFLFPDSLV</sequence>